<gene>
    <name evidence="2" type="ORF">HDA33_001086</name>
</gene>
<keyword evidence="1" id="KW-0812">Transmembrane</keyword>
<dbReference type="EMBL" id="JACHMW010000001">
    <property type="protein sequence ID" value="MBB5848522.1"/>
    <property type="molecule type" value="Genomic_DNA"/>
</dbReference>
<organism evidence="2 3">
    <name type="scientific">Micrococcus endophyticus</name>
    <dbReference type="NCBI Taxonomy" id="455343"/>
    <lineage>
        <taxon>Bacteria</taxon>
        <taxon>Bacillati</taxon>
        <taxon>Actinomycetota</taxon>
        <taxon>Actinomycetes</taxon>
        <taxon>Micrococcales</taxon>
        <taxon>Micrococcaceae</taxon>
        <taxon>Micrococcus</taxon>
    </lineage>
</organism>
<feature type="transmembrane region" description="Helical" evidence="1">
    <location>
        <begin position="86"/>
        <end position="110"/>
    </location>
</feature>
<keyword evidence="3" id="KW-1185">Reference proteome</keyword>
<reference evidence="2 3" key="1">
    <citation type="submission" date="2020-08" db="EMBL/GenBank/DDBJ databases">
        <title>Sequencing the genomes of 1000 actinobacteria strains.</title>
        <authorList>
            <person name="Klenk H.-P."/>
        </authorList>
    </citation>
    <scope>NUCLEOTIDE SEQUENCE [LARGE SCALE GENOMIC DNA]</scope>
    <source>
        <strain evidence="2 3">DSM 17945</strain>
    </source>
</reference>
<proteinExistence type="predicted"/>
<dbReference type="AlphaFoldDB" id="A0A7W9N0Y8"/>
<keyword evidence="1" id="KW-0472">Membrane</keyword>
<evidence type="ECO:0000313" key="2">
    <source>
        <dbReference type="EMBL" id="MBB5848522.1"/>
    </source>
</evidence>
<comment type="caution">
    <text evidence="2">The sequence shown here is derived from an EMBL/GenBank/DDBJ whole genome shotgun (WGS) entry which is preliminary data.</text>
</comment>
<feature type="transmembrane region" description="Helical" evidence="1">
    <location>
        <begin position="48"/>
        <end position="74"/>
    </location>
</feature>
<feature type="transmembrane region" description="Helical" evidence="1">
    <location>
        <begin position="142"/>
        <end position="162"/>
    </location>
</feature>
<name>A0A7W9N0Y8_9MICC</name>
<evidence type="ECO:0000313" key="3">
    <source>
        <dbReference type="Proteomes" id="UP000567246"/>
    </source>
</evidence>
<accession>A0A7W9N0Y8</accession>
<keyword evidence="1" id="KW-1133">Transmembrane helix</keyword>
<protein>
    <submittedName>
        <fullName evidence="2">CrcB protein</fullName>
    </submittedName>
</protein>
<dbReference type="Proteomes" id="UP000567246">
    <property type="component" value="Unassembled WGS sequence"/>
</dbReference>
<dbReference type="RefSeq" id="WP_246416883.1">
    <property type="nucleotide sequence ID" value="NZ_BAABAG010000001.1"/>
</dbReference>
<evidence type="ECO:0000256" key="1">
    <source>
        <dbReference type="SAM" id="Phobius"/>
    </source>
</evidence>
<sequence length="191" mass="17944">MRAPGVRGVVALGGAAGVVAGSTAMELVGVGGLLALAGRDGGVGLGPVAALAFAALPLAVVNVLGSFLLGLLLARSRHAGLDRRPALVAGLGTGFLGSFTTIATAAAVFLLTPLEAGWSAIAAASGVGGFLSATAGLLLPPLALLALLAALSTAAAVLGLRLGGAPARGADAEARVDGVAADGTAADGVPA</sequence>